<gene>
    <name evidence="6" type="ORF">FAGAP_9586</name>
</gene>
<keyword evidence="3" id="KW-0288">FMN</keyword>
<protein>
    <submittedName>
        <fullName evidence="6">NADH:flavin oxidoreductase NADH oxidase</fullName>
    </submittedName>
</protein>
<evidence type="ECO:0000259" key="5">
    <source>
        <dbReference type="Pfam" id="PF00724"/>
    </source>
</evidence>
<evidence type="ECO:0000313" key="7">
    <source>
        <dbReference type="Proteomes" id="UP000737391"/>
    </source>
</evidence>
<organism evidence="6 7">
    <name type="scientific">Fusarium agapanthi</name>
    <dbReference type="NCBI Taxonomy" id="1803897"/>
    <lineage>
        <taxon>Eukaryota</taxon>
        <taxon>Fungi</taxon>
        <taxon>Dikarya</taxon>
        <taxon>Ascomycota</taxon>
        <taxon>Pezizomycotina</taxon>
        <taxon>Sordariomycetes</taxon>
        <taxon>Hypocreomycetidae</taxon>
        <taxon>Hypocreales</taxon>
        <taxon>Nectriaceae</taxon>
        <taxon>Fusarium</taxon>
        <taxon>Fusarium fujikuroi species complex</taxon>
    </lineage>
</organism>
<evidence type="ECO:0000256" key="1">
    <source>
        <dbReference type="ARBA" id="ARBA00005979"/>
    </source>
</evidence>
<dbReference type="InterPro" id="IPR051799">
    <property type="entry name" value="NADH_flavin_oxidoreductase"/>
</dbReference>
<sequence>MSSRFPSTPLAEPLHFEFSGKIAPNRFLKAAMTEKLSFWHAQEEEIRGIPSPNIHNVHMAASSLGRLRTQDGRVLGIEFAKSHPASQEELDEVIRSFTLTASYLYQAGFDGVELQGAHGYSLSQFLSLSTNLWTDNYGGNLGNRARLIIDIARSILANTPTGFIMEATFDFVELSGGTYNSMAFKHERETTRKREAFFLDFADMIVPQLQKTKTYVTRGFKTLGGMLEALKTVDGVGVGRAVCQEFNLAKDMLSGSISAAVNQKVDQDDFALTKIIAGSQIRQVGKGKEPVDMSKEEDVQAFLEATDIWARLMEENAQTMMLYSYLDLD</sequence>
<dbReference type="InterPro" id="IPR001155">
    <property type="entry name" value="OxRdtase_FMN_N"/>
</dbReference>
<dbReference type="Pfam" id="PF00724">
    <property type="entry name" value="Oxidored_FMN"/>
    <property type="match status" value="1"/>
</dbReference>
<dbReference type="Gene3D" id="3.20.20.70">
    <property type="entry name" value="Aldolase class I"/>
    <property type="match status" value="2"/>
</dbReference>
<dbReference type="OrthoDB" id="1663137at2759"/>
<dbReference type="InterPro" id="IPR013785">
    <property type="entry name" value="Aldolase_TIM"/>
</dbReference>
<dbReference type="EMBL" id="LUFC02000791">
    <property type="protein sequence ID" value="KAF4494285.1"/>
    <property type="molecule type" value="Genomic_DNA"/>
</dbReference>
<dbReference type="PANTHER" id="PTHR43656:SF5">
    <property type="entry name" value="NADH:FLAVIN OXIDOREDUCTASE_NADH OXIDASE N-TERMINAL DOMAIN-CONTAINING PROTEIN"/>
    <property type="match status" value="1"/>
</dbReference>
<dbReference type="SUPFAM" id="SSF51395">
    <property type="entry name" value="FMN-linked oxidoreductases"/>
    <property type="match status" value="1"/>
</dbReference>
<keyword evidence="4" id="KW-0560">Oxidoreductase</keyword>
<evidence type="ECO:0000256" key="4">
    <source>
        <dbReference type="ARBA" id="ARBA00023002"/>
    </source>
</evidence>
<dbReference type="GO" id="GO:0010181">
    <property type="term" value="F:FMN binding"/>
    <property type="evidence" value="ECO:0007669"/>
    <property type="project" value="InterPro"/>
</dbReference>
<dbReference type="AlphaFoldDB" id="A0A9P5E4G1"/>
<dbReference type="PANTHER" id="PTHR43656">
    <property type="entry name" value="BINDING OXIDOREDUCTASE, PUTATIVE (AFU_ORTHOLOGUE AFUA_2G08260)-RELATED"/>
    <property type="match status" value="1"/>
</dbReference>
<accession>A0A9P5E4G1</accession>
<reference evidence="6" key="1">
    <citation type="submission" date="2020-01" db="EMBL/GenBank/DDBJ databases">
        <title>Identification and distribution of gene clusters putatively required for synthesis of sphingolipid metabolism inhibitors in phylogenetically diverse species of the filamentous fungus Fusarium.</title>
        <authorList>
            <person name="Kim H.-S."/>
            <person name="Busman M."/>
            <person name="Brown D.W."/>
            <person name="Divon H."/>
            <person name="Uhlig S."/>
            <person name="Proctor R.H."/>
        </authorList>
    </citation>
    <scope>NUCLEOTIDE SEQUENCE</scope>
    <source>
        <strain evidence="6">NRRL 31653</strain>
    </source>
</reference>
<keyword evidence="2" id="KW-0285">Flavoprotein</keyword>
<evidence type="ECO:0000313" key="6">
    <source>
        <dbReference type="EMBL" id="KAF4494285.1"/>
    </source>
</evidence>
<proteinExistence type="inferred from homology"/>
<comment type="caution">
    <text evidence="6">The sequence shown here is derived from an EMBL/GenBank/DDBJ whole genome shotgun (WGS) entry which is preliminary data.</text>
</comment>
<name>A0A9P5E4G1_9HYPO</name>
<dbReference type="Proteomes" id="UP000737391">
    <property type="component" value="Unassembled WGS sequence"/>
</dbReference>
<dbReference type="GO" id="GO:0016491">
    <property type="term" value="F:oxidoreductase activity"/>
    <property type="evidence" value="ECO:0007669"/>
    <property type="project" value="UniProtKB-KW"/>
</dbReference>
<feature type="domain" description="NADH:flavin oxidoreductase/NADH oxidase N-terminal" evidence="5">
    <location>
        <begin position="82"/>
        <end position="155"/>
    </location>
</feature>
<comment type="similarity">
    <text evidence="1">Belongs to the NADH:flavin oxidoreductase/NADH oxidase family.</text>
</comment>
<keyword evidence="7" id="KW-1185">Reference proteome</keyword>
<evidence type="ECO:0000256" key="3">
    <source>
        <dbReference type="ARBA" id="ARBA00022643"/>
    </source>
</evidence>
<evidence type="ECO:0000256" key="2">
    <source>
        <dbReference type="ARBA" id="ARBA00022630"/>
    </source>
</evidence>